<dbReference type="AlphaFoldDB" id="Q2SP15"/>
<dbReference type="Gene3D" id="3.40.50.1820">
    <property type="entry name" value="alpha/beta hydrolase"/>
    <property type="match status" value="1"/>
</dbReference>
<sequence length="239" mass="26680">MMRSQPKLVMLPGMDGTGELFGPFLECLPNVQAQVIPLPQTGPQDYDSLASHVREQLPDDEFYLLAESFSGPIGAILAADATPGLRGVIFVATFLSIPSPLAVCIGRRLPLHRMMRLPFSSWTQRRLLLGSDVGDDFLQRFNAAVRTVPPNTLKARLKSLQQLHWRHEPAPIPSIYLQASDDYLVSPGKVQEIQQYFPNNRLMRIKGPHFLLQANPAACARTLLDTFAIWESRQRAALP</sequence>
<dbReference type="Proteomes" id="UP000000238">
    <property type="component" value="Chromosome"/>
</dbReference>
<dbReference type="HOGENOM" id="CLU_100967_0_0_6"/>
<feature type="domain" description="AB hydrolase-1" evidence="1">
    <location>
        <begin position="52"/>
        <end position="211"/>
    </location>
</feature>
<evidence type="ECO:0000313" key="2">
    <source>
        <dbReference type="EMBL" id="ABC27609.1"/>
    </source>
</evidence>
<dbReference type="eggNOG" id="COG2267">
    <property type="taxonomic scope" value="Bacteria"/>
</dbReference>
<dbReference type="KEGG" id="hch:HCH_00711"/>
<dbReference type="STRING" id="349521.HCH_00711"/>
<gene>
    <name evidence="2" type="ordered locus">HCH_00711</name>
</gene>
<dbReference type="RefSeq" id="WP_011394686.1">
    <property type="nucleotide sequence ID" value="NC_007645.1"/>
</dbReference>
<reference evidence="2 3" key="1">
    <citation type="journal article" date="2005" name="Nucleic Acids Res.">
        <title>Genomic blueprint of Hahella chejuensis, a marine microbe producing an algicidal agent.</title>
        <authorList>
            <person name="Jeong H."/>
            <person name="Yim J.H."/>
            <person name="Lee C."/>
            <person name="Choi S.-H."/>
            <person name="Park Y.K."/>
            <person name="Yoon S.H."/>
            <person name="Hur C.-G."/>
            <person name="Kang H.-Y."/>
            <person name="Kim D."/>
            <person name="Lee H.H."/>
            <person name="Park K.H."/>
            <person name="Park S.-H."/>
            <person name="Park H.-S."/>
            <person name="Lee H.K."/>
            <person name="Oh T.K."/>
            <person name="Kim J.F."/>
        </authorList>
    </citation>
    <scope>NUCLEOTIDE SEQUENCE [LARGE SCALE GENOMIC DNA]</scope>
    <source>
        <strain evidence="2 3">KCTC 2396</strain>
    </source>
</reference>
<dbReference type="SUPFAM" id="SSF53474">
    <property type="entry name" value="alpha/beta-Hydrolases"/>
    <property type="match status" value="1"/>
</dbReference>
<proteinExistence type="predicted"/>
<organism evidence="2 3">
    <name type="scientific">Hahella chejuensis (strain KCTC 2396)</name>
    <dbReference type="NCBI Taxonomy" id="349521"/>
    <lineage>
        <taxon>Bacteria</taxon>
        <taxon>Pseudomonadati</taxon>
        <taxon>Pseudomonadota</taxon>
        <taxon>Gammaproteobacteria</taxon>
        <taxon>Oceanospirillales</taxon>
        <taxon>Hahellaceae</taxon>
        <taxon>Hahella</taxon>
    </lineage>
</organism>
<keyword evidence="3" id="KW-1185">Reference proteome</keyword>
<dbReference type="InterPro" id="IPR000073">
    <property type="entry name" value="AB_hydrolase_1"/>
</dbReference>
<evidence type="ECO:0000313" key="3">
    <source>
        <dbReference type="Proteomes" id="UP000000238"/>
    </source>
</evidence>
<protein>
    <recommendedName>
        <fullName evidence="1">AB hydrolase-1 domain-containing protein</fullName>
    </recommendedName>
</protein>
<evidence type="ECO:0000259" key="1">
    <source>
        <dbReference type="Pfam" id="PF00561"/>
    </source>
</evidence>
<dbReference type="Pfam" id="PF00561">
    <property type="entry name" value="Abhydrolase_1"/>
    <property type="match status" value="1"/>
</dbReference>
<dbReference type="OrthoDB" id="8561148at2"/>
<dbReference type="InterPro" id="IPR029058">
    <property type="entry name" value="AB_hydrolase_fold"/>
</dbReference>
<accession>Q2SP15</accession>
<name>Q2SP15_HAHCH</name>
<dbReference type="EMBL" id="CP000155">
    <property type="protein sequence ID" value="ABC27609.1"/>
    <property type="molecule type" value="Genomic_DNA"/>
</dbReference>